<name>A0A6A3NT26_9STRA</name>
<organism evidence="1 2">
    <name type="scientific">Phytophthora rubi</name>
    <dbReference type="NCBI Taxonomy" id="129364"/>
    <lineage>
        <taxon>Eukaryota</taxon>
        <taxon>Sar</taxon>
        <taxon>Stramenopiles</taxon>
        <taxon>Oomycota</taxon>
        <taxon>Peronosporomycetes</taxon>
        <taxon>Peronosporales</taxon>
        <taxon>Peronosporaceae</taxon>
        <taxon>Phytophthora</taxon>
    </lineage>
</organism>
<sequence>MAHAIATSSEEHASMTAAKEYVSASDSTSYSTDAMAFEQYEGSFPK</sequence>
<dbReference type="AlphaFoldDB" id="A0A6A3NT26"/>
<evidence type="ECO:0000313" key="2">
    <source>
        <dbReference type="Proteomes" id="UP000429607"/>
    </source>
</evidence>
<accession>A0A6A3NT26</accession>
<protein>
    <submittedName>
        <fullName evidence="1">Uncharacterized protein</fullName>
    </submittedName>
</protein>
<reference evidence="1 2" key="1">
    <citation type="submission" date="2018-09" db="EMBL/GenBank/DDBJ databases">
        <title>Genomic investigation of the strawberry pathogen Phytophthora fragariae indicates pathogenicity is determined by transcriptional variation in three key races.</title>
        <authorList>
            <person name="Adams T.M."/>
            <person name="Armitage A.D."/>
            <person name="Sobczyk M.K."/>
            <person name="Bates H.J."/>
            <person name="Dunwell J.M."/>
            <person name="Nellist C.F."/>
            <person name="Harrison R.J."/>
        </authorList>
    </citation>
    <scope>NUCLEOTIDE SEQUENCE [LARGE SCALE GENOMIC DNA]</scope>
    <source>
        <strain evidence="1 2">SCRP249</strain>
    </source>
</reference>
<comment type="caution">
    <text evidence="1">The sequence shown here is derived from an EMBL/GenBank/DDBJ whole genome shotgun (WGS) entry which is preliminary data.</text>
</comment>
<evidence type="ECO:0000313" key="1">
    <source>
        <dbReference type="EMBL" id="KAE9046412.1"/>
    </source>
</evidence>
<dbReference type="EMBL" id="QXFV01000189">
    <property type="protein sequence ID" value="KAE9046412.1"/>
    <property type="molecule type" value="Genomic_DNA"/>
</dbReference>
<dbReference type="Proteomes" id="UP000429607">
    <property type="component" value="Unassembled WGS sequence"/>
</dbReference>
<gene>
    <name evidence="1" type="ORF">PR001_g4584</name>
</gene>
<proteinExistence type="predicted"/>